<evidence type="ECO:0000313" key="1">
    <source>
        <dbReference type="EMBL" id="CDW23014.1"/>
    </source>
</evidence>
<sequence length="37" mass="4252">MHRSTSIHPSYFLVNHIFPFGYPIYTPSDVPSLELTS</sequence>
<organism evidence="1">
    <name type="scientific">Lepeophtheirus salmonis</name>
    <name type="common">Salmon louse</name>
    <name type="synonym">Caligus salmonis</name>
    <dbReference type="NCBI Taxonomy" id="72036"/>
    <lineage>
        <taxon>Eukaryota</taxon>
        <taxon>Metazoa</taxon>
        <taxon>Ecdysozoa</taxon>
        <taxon>Arthropoda</taxon>
        <taxon>Crustacea</taxon>
        <taxon>Multicrustacea</taxon>
        <taxon>Hexanauplia</taxon>
        <taxon>Copepoda</taxon>
        <taxon>Siphonostomatoida</taxon>
        <taxon>Caligidae</taxon>
        <taxon>Lepeophtheirus</taxon>
    </lineage>
</organism>
<dbReference type="EMBL" id="HACA01005653">
    <property type="protein sequence ID" value="CDW23014.1"/>
    <property type="molecule type" value="Transcribed_RNA"/>
</dbReference>
<dbReference type="AlphaFoldDB" id="A0A0K2TA98"/>
<protein>
    <submittedName>
        <fullName evidence="1">Uncharacterized protein</fullName>
    </submittedName>
</protein>
<proteinExistence type="predicted"/>
<accession>A0A0K2TA98</accession>
<reference evidence="1" key="1">
    <citation type="submission" date="2014-05" db="EMBL/GenBank/DDBJ databases">
        <authorList>
            <person name="Chronopoulou M."/>
        </authorList>
    </citation>
    <scope>NUCLEOTIDE SEQUENCE</scope>
    <source>
        <tissue evidence="1">Whole organism</tissue>
    </source>
</reference>
<name>A0A0K2TA98_LEPSM</name>